<gene>
    <name evidence="2" type="ORF">PG991_011812</name>
</gene>
<comment type="caution">
    <text evidence="2">The sequence shown here is derived from an EMBL/GenBank/DDBJ whole genome shotgun (WGS) entry which is preliminary data.</text>
</comment>
<dbReference type="Proteomes" id="UP001396898">
    <property type="component" value="Unassembled WGS sequence"/>
</dbReference>
<evidence type="ECO:0000313" key="2">
    <source>
        <dbReference type="EMBL" id="KAK8009261.1"/>
    </source>
</evidence>
<keyword evidence="3" id="KW-1185">Reference proteome</keyword>
<evidence type="ECO:0000256" key="1">
    <source>
        <dbReference type="SAM" id="MobiDB-lite"/>
    </source>
</evidence>
<organism evidence="2 3">
    <name type="scientific">Apiospora marii</name>
    <dbReference type="NCBI Taxonomy" id="335849"/>
    <lineage>
        <taxon>Eukaryota</taxon>
        <taxon>Fungi</taxon>
        <taxon>Dikarya</taxon>
        <taxon>Ascomycota</taxon>
        <taxon>Pezizomycotina</taxon>
        <taxon>Sordariomycetes</taxon>
        <taxon>Xylariomycetidae</taxon>
        <taxon>Amphisphaeriales</taxon>
        <taxon>Apiosporaceae</taxon>
        <taxon>Apiospora</taxon>
    </lineage>
</organism>
<dbReference type="EMBL" id="JAQQWI010000016">
    <property type="protein sequence ID" value="KAK8009261.1"/>
    <property type="molecule type" value="Genomic_DNA"/>
</dbReference>
<proteinExistence type="predicted"/>
<reference evidence="2 3" key="1">
    <citation type="submission" date="2023-01" db="EMBL/GenBank/DDBJ databases">
        <title>Analysis of 21 Apiospora genomes using comparative genomics revels a genus with tremendous synthesis potential of carbohydrate active enzymes and secondary metabolites.</title>
        <authorList>
            <person name="Sorensen T."/>
        </authorList>
    </citation>
    <scope>NUCLEOTIDE SEQUENCE [LARGE SCALE GENOMIC DNA]</scope>
    <source>
        <strain evidence="2 3">CBS 20057</strain>
    </source>
</reference>
<name>A0ABR1RFC3_9PEZI</name>
<protein>
    <recommendedName>
        <fullName evidence="4">Fungal-type protein kinase domain-containing protein</fullName>
    </recommendedName>
</protein>
<feature type="region of interest" description="Disordered" evidence="1">
    <location>
        <begin position="292"/>
        <end position="342"/>
    </location>
</feature>
<accession>A0ABR1RFC3</accession>
<feature type="compositionally biased region" description="Basic and acidic residues" evidence="1">
    <location>
        <begin position="295"/>
        <end position="312"/>
    </location>
</feature>
<evidence type="ECO:0000313" key="3">
    <source>
        <dbReference type="Proteomes" id="UP001396898"/>
    </source>
</evidence>
<sequence>MYEDLLNQAADLVDDDAEDLRSAQRANDDVTNEADFEDRLRPWLEKNALYCINKTITNLQDRLGTSRKQYRLMRTSQFTYRNEEDDDDRHFLPDWAMVYPDGVDPEGTDLAGETKRPNVNPAILDKMREKSGKPVRGSQTMIKVLRQCASYAWLSKCRYVFLITSQHVIVFRFHLVEKGENTFDTVLGVEYDYFPYRVEDLEQDQPTLSKAIWAQMMMAQNPQHREIVPLSEMVSLDTWYSYTKNAHTYYIHHLSEIVRETLPDSIPAGKVVDIFKSTKNVVQRIVRRVNGLREPAPRHRDQVSQGRVEKAQSRAKTSGGRVKKRKDQGKLSDGLVEKKIRV</sequence>
<evidence type="ECO:0008006" key="4">
    <source>
        <dbReference type="Google" id="ProtNLM"/>
    </source>
</evidence>